<keyword evidence="2" id="KW-1185">Reference proteome</keyword>
<gene>
    <name evidence="1" type="ORF">LWI28_006472</name>
</gene>
<evidence type="ECO:0000313" key="2">
    <source>
        <dbReference type="Proteomes" id="UP001064489"/>
    </source>
</evidence>
<evidence type="ECO:0000313" key="1">
    <source>
        <dbReference type="EMBL" id="KAI9160242.1"/>
    </source>
</evidence>
<comment type="caution">
    <text evidence="1">The sequence shown here is derived from an EMBL/GenBank/DDBJ whole genome shotgun (WGS) entry which is preliminary data.</text>
</comment>
<protein>
    <submittedName>
        <fullName evidence="1">Uncharacterized protein</fullName>
    </submittedName>
</protein>
<dbReference type="Proteomes" id="UP001064489">
    <property type="component" value="Chromosome 2"/>
</dbReference>
<proteinExistence type="predicted"/>
<dbReference type="EMBL" id="JAJSOW010000106">
    <property type="protein sequence ID" value="KAI9160242.1"/>
    <property type="molecule type" value="Genomic_DNA"/>
</dbReference>
<name>A0AAD5NIY1_ACENE</name>
<reference evidence="1" key="1">
    <citation type="journal article" date="2022" name="Plant J.">
        <title>Strategies of tolerance reflected in two North American maple genomes.</title>
        <authorList>
            <person name="McEvoy S.L."/>
            <person name="Sezen U.U."/>
            <person name="Trouern-Trend A."/>
            <person name="McMahon S.M."/>
            <person name="Schaberg P.G."/>
            <person name="Yang J."/>
            <person name="Wegrzyn J.L."/>
            <person name="Swenson N.G."/>
        </authorList>
    </citation>
    <scope>NUCLEOTIDE SEQUENCE</scope>
    <source>
        <strain evidence="1">91603</strain>
    </source>
</reference>
<accession>A0AAD5NIY1</accession>
<reference evidence="1" key="2">
    <citation type="submission" date="2023-02" db="EMBL/GenBank/DDBJ databases">
        <authorList>
            <person name="Swenson N.G."/>
            <person name="Wegrzyn J.L."/>
            <person name="Mcevoy S.L."/>
        </authorList>
    </citation>
    <scope>NUCLEOTIDE SEQUENCE</scope>
    <source>
        <strain evidence="1">91603</strain>
        <tissue evidence="1">Leaf</tissue>
    </source>
</reference>
<organism evidence="1 2">
    <name type="scientific">Acer negundo</name>
    <name type="common">Box elder</name>
    <dbReference type="NCBI Taxonomy" id="4023"/>
    <lineage>
        <taxon>Eukaryota</taxon>
        <taxon>Viridiplantae</taxon>
        <taxon>Streptophyta</taxon>
        <taxon>Embryophyta</taxon>
        <taxon>Tracheophyta</taxon>
        <taxon>Spermatophyta</taxon>
        <taxon>Magnoliopsida</taxon>
        <taxon>eudicotyledons</taxon>
        <taxon>Gunneridae</taxon>
        <taxon>Pentapetalae</taxon>
        <taxon>rosids</taxon>
        <taxon>malvids</taxon>
        <taxon>Sapindales</taxon>
        <taxon>Sapindaceae</taxon>
        <taxon>Hippocastanoideae</taxon>
        <taxon>Acereae</taxon>
        <taxon>Acer</taxon>
    </lineage>
</organism>
<sequence>MMASLSTTAKVSWSFESTRTVPTVVTGSNSFSWTAKAIVYSLSGERGRVYIIGGRDFRGRNRGVRNRSSAFVDLR</sequence>
<dbReference type="AlphaFoldDB" id="A0AAD5NIY1"/>